<dbReference type="HOGENOM" id="CLU_2324012_0_0_1"/>
<dbReference type="AlphaFoldDB" id="G7LIR2"/>
<name>G7LIR2_MEDTR</name>
<organism evidence="1 3">
    <name type="scientific">Medicago truncatula</name>
    <name type="common">Barrel medic</name>
    <name type="synonym">Medicago tribuloides</name>
    <dbReference type="NCBI Taxonomy" id="3880"/>
    <lineage>
        <taxon>Eukaryota</taxon>
        <taxon>Viridiplantae</taxon>
        <taxon>Streptophyta</taxon>
        <taxon>Embryophyta</taxon>
        <taxon>Tracheophyta</taxon>
        <taxon>Spermatophyta</taxon>
        <taxon>Magnoliopsida</taxon>
        <taxon>eudicotyledons</taxon>
        <taxon>Gunneridae</taxon>
        <taxon>Pentapetalae</taxon>
        <taxon>rosids</taxon>
        <taxon>fabids</taxon>
        <taxon>Fabales</taxon>
        <taxon>Fabaceae</taxon>
        <taxon>Papilionoideae</taxon>
        <taxon>50 kb inversion clade</taxon>
        <taxon>NPAAA clade</taxon>
        <taxon>Hologalegina</taxon>
        <taxon>IRL clade</taxon>
        <taxon>Trifolieae</taxon>
        <taxon>Medicago</taxon>
    </lineage>
</organism>
<dbReference type="PaxDb" id="3880-AET04230"/>
<reference evidence="1 3" key="1">
    <citation type="journal article" date="2011" name="Nature">
        <title>The Medicago genome provides insight into the evolution of rhizobial symbioses.</title>
        <authorList>
            <person name="Young N.D."/>
            <person name="Debelle F."/>
            <person name="Oldroyd G.E."/>
            <person name="Geurts R."/>
            <person name="Cannon S.B."/>
            <person name="Udvardi M.K."/>
            <person name="Benedito V.A."/>
            <person name="Mayer K.F."/>
            <person name="Gouzy J."/>
            <person name="Schoof H."/>
            <person name="Van de Peer Y."/>
            <person name="Proost S."/>
            <person name="Cook D.R."/>
            <person name="Meyers B.C."/>
            <person name="Spannagl M."/>
            <person name="Cheung F."/>
            <person name="De Mita S."/>
            <person name="Krishnakumar V."/>
            <person name="Gundlach H."/>
            <person name="Zhou S."/>
            <person name="Mudge J."/>
            <person name="Bharti A.K."/>
            <person name="Murray J.D."/>
            <person name="Naoumkina M.A."/>
            <person name="Rosen B."/>
            <person name="Silverstein K.A."/>
            <person name="Tang H."/>
            <person name="Rombauts S."/>
            <person name="Zhao P.X."/>
            <person name="Zhou P."/>
            <person name="Barbe V."/>
            <person name="Bardou P."/>
            <person name="Bechner M."/>
            <person name="Bellec A."/>
            <person name="Berger A."/>
            <person name="Berges H."/>
            <person name="Bidwell S."/>
            <person name="Bisseling T."/>
            <person name="Choisne N."/>
            <person name="Couloux A."/>
            <person name="Denny R."/>
            <person name="Deshpande S."/>
            <person name="Dai X."/>
            <person name="Doyle J.J."/>
            <person name="Dudez A.M."/>
            <person name="Farmer A.D."/>
            <person name="Fouteau S."/>
            <person name="Franken C."/>
            <person name="Gibelin C."/>
            <person name="Gish J."/>
            <person name="Goldstein S."/>
            <person name="Gonzalez A.J."/>
            <person name="Green P.J."/>
            <person name="Hallab A."/>
            <person name="Hartog M."/>
            <person name="Hua A."/>
            <person name="Humphray S.J."/>
            <person name="Jeong D.H."/>
            <person name="Jing Y."/>
            <person name="Jocker A."/>
            <person name="Kenton S.M."/>
            <person name="Kim D.J."/>
            <person name="Klee K."/>
            <person name="Lai H."/>
            <person name="Lang C."/>
            <person name="Lin S."/>
            <person name="Macmil S.L."/>
            <person name="Magdelenat G."/>
            <person name="Matthews L."/>
            <person name="McCorrison J."/>
            <person name="Monaghan E.L."/>
            <person name="Mun J.H."/>
            <person name="Najar F.Z."/>
            <person name="Nicholson C."/>
            <person name="Noirot C."/>
            <person name="O'Bleness M."/>
            <person name="Paule C.R."/>
            <person name="Poulain J."/>
            <person name="Prion F."/>
            <person name="Qin B."/>
            <person name="Qu C."/>
            <person name="Retzel E.F."/>
            <person name="Riddle C."/>
            <person name="Sallet E."/>
            <person name="Samain S."/>
            <person name="Samson N."/>
            <person name="Sanders I."/>
            <person name="Saurat O."/>
            <person name="Scarpelli C."/>
            <person name="Schiex T."/>
            <person name="Segurens B."/>
            <person name="Severin A.J."/>
            <person name="Sherrier D.J."/>
            <person name="Shi R."/>
            <person name="Sims S."/>
            <person name="Singer S.R."/>
            <person name="Sinharoy S."/>
            <person name="Sterck L."/>
            <person name="Viollet A."/>
            <person name="Wang B.B."/>
            <person name="Wang K."/>
            <person name="Wang M."/>
            <person name="Wang X."/>
            <person name="Warfsmann J."/>
            <person name="Weissenbach J."/>
            <person name="White D.D."/>
            <person name="White J.D."/>
            <person name="Wiley G.B."/>
            <person name="Wincker P."/>
            <person name="Xing Y."/>
            <person name="Yang L."/>
            <person name="Yao Z."/>
            <person name="Ying F."/>
            <person name="Zhai J."/>
            <person name="Zhou L."/>
            <person name="Zuber A."/>
            <person name="Denarie J."/>
            <person name="Dixon R.A."/>
            <person name="May G.D."/>
            <person name="Schwartz D.C."/>
            <person name="Rogers J."/>
            <person name="Quetier F."/>
            <person name="Town C.D."/>
            <person name="Roe B.A."/>
        </authorList>
    </citation>
    <scope>NUCLEOTIDE SEQUENCE [LARGE SCALE GENOMIC DNA]</scope>
    <source>
        <strain evidence="1">A17</strain>
        <strain evidence="2 3">cv. Jemalong A17</strain>
    </source>
</reference>
<reference evidence="2" key="3">
    <citation type="submission" date="2015-04" db="UniProtKB">
        <authorList>
            <consortium name="EnsemblPlants"/>
        </authorList>
    </citation>
    <scope>IDENTIFICATION</scope>
    <source>
        <strain evidence="2">cv. Jemalong A17</strain>
    </source>
</reference>
<evidence type="ECO:0000313" key="2">
    <source>
        <dbReference type="EnsemblPlants" id="AET04230"/>
    </source>
</evidence>
<protein>
    <submittedName>
        <fullName evidence="1 2">Uncharacterized protein</fullName>
    </submittedName>
</protein>
<dbReference type="EnsemblPlants" id="AET04230">
    <property type="protein sequence ID" value="AET04230"/>
    <property type="gene ID" value="MTR_8g086170"/>
</dbReference>
<keyword evidence="3" id="KW-1185">Reference proteome</keyword>
<evidence type="ECO:0000313" key="3">
    <source>
        <dbReference type="Proteomes" id="UP000002051"/>
    </source>
</evidence>
<dbReference type="Proteomes" id="UP000002051">
    <property type="component" value="Chromosome 8"/>
</dbReference>
<accession>G7LIR2</accession>
<evidence type="ECO:0000313" key="1">
    <source>
        <dbReference type="EMBL" id="AET04230.1"/>
    </source>
</evidence>
<proteinExistence type="predicted"/>
<reference evidence="1 3" key="2">
    <citation type="journal article" date="2014" name="BMC Genomics">
        <title>An improved genome release (version Mt4.0) for the model legume Medicago truncatula.</title>
        <authorList>
            <person name="Tang H."/>
            <person name="Krishnakumar V."/>
            <person name="Bidwell S."/>
            <person name="Rosen B."/>
            <person name="Chan A."/>
            <person name="Zhou S."/>
            <person name="Gentzbittel L."/>
            <person name="Childs K.L."/>
            <person name="Yandell M."/>
            <person name="Gundlach H."/>
            <person name="Mayer K.F."/>
            <person name="Schwartz D.C."/>
            <person name="Town C.D."/>
        </authorList>
    </citation>
    <scope>GENOME REANNOTATION</scope>
    <source>
        <strain evidence="2 3">cv. Jemalong A17</strain>
    </source>
</reference>
<dbReference type="EMBL" id="CM001224">
    <property type="protein sequence ID" value="AET04230.1"/>
    <property type="molecule type" value="Genomic_DNA"/>
</dbReference>
<gene>
    <name evidence="1" type="ordered locus">MTR_8g086170</name>
</gene>
<sequence>MGSFVHGSWIWDLFEWKRPLFEDLIAKLEEERVSTCEDKWIWVHGQCGVFSLKSLYVALKPHARRYKCNLNASFSSALNHVGIDICIQVDQRASLLGKT</sequence>